<dbReference type="InterPro" id="IPR025870">
    <property type="entry name" value="Glyoxalase-like_dom"/>
</dbReference>
<dbReference type="SUPFAM" id="SSF54593">
    <property type="entry name" value="Glyoxalase/Bleomycin resistance protein/Dihydroxybiphenyl dioxygenase"/>
    <property type="match status" value="2"/>
</dbReference>
<dbReference type="InterPro" id="IPR037523">
    <property type="entry name" value="VOC_core"/>
</dbReference>
<protein>
    <submittedName>
        <fullName evidence="2">VOC family protein</fullName>
    </submittedName>
</protein>
<organism evidence="2 3">
    <name type="scientific">Halosolutus amylolyticus</name>
    <dbReference type="NCBI Taxonomy" id="2932267"/>
    <lineage>
        <taxon>Archaea</taxon>
        <taxon>Methanobacteriati</taxon>
        <taxon>Methanobacteriota</taxon>
        <taxon>Stenosarchaea group</taxon>
        <taxon>Halobacteria</taxon>
        <taxon>Halobacteriales</taxon>
        <taxon>Natrialbaceae</taxon>
        <taxon>Halosolutus</taxon>
    </lineage>
</organism>
<dbReference type="Pfam" id="PF13468">
    <property type="entry name" value="Glyoxalase_3"/>
    <property type="match status" value="1"/>
</dbReference>
<dbReference type="PROSITE" id="PS51819">
    <property type="entry name" value="VOC"/>
    <property type="match status" value="1"/>
</dbReference>
<dbReference type="AlphaFoldDB" id="A0ABD5PSZ8"/>
<dbReference type="RefSeq" id="WP_250139900.1">
    <property type="nucleotide sequence ID" value="NZ_JALIQP010000002.1"/>
</dbReference>
<comment type="caution">
    <text evidence="2">The sequence shown here is derived from an EMBL/GenBank/DDBJ whole genome shotgun (WGS) entry which is preliminary data.</text>
</comment>
<evidence type="ECO:0000313" key="3">
    <source>
        <dbReference type="Proteomes" id="UP001595898"/>
    </source>
</evidence>
<name>A0ABD5PSZ8_9EURY</name>
<evidence type="ECO:0000259" key="1">
    <source>
        <dbReference type="PROSITE" id="PS51819"/>
    </source>
</evidence>
<reference evidence="2 3" key="1">
    <citation type="journal article" date="2019" name="Int. J. Syst. Evol. Microbiol.">
        <title>The Global Catalogue of Microorganisms (GCM) 10K type strain sequencing project: providing services to taxonomists for standard genome sequencing and annotation.</title>
        <authorList>
            <consortium name="The Broad Institute Genomics Platform"/>
            <consortium name="The Broad Institute Genome Sequencing Center for Infectious Disease"/>
            <person name="Wu L."/>
            <person name="Ma J."/>
        </authorList>
    </citation>
    <scope>NUCLEOTIDE SEQUENCE [LARGE SCALE GENOMIC DNA]</scope>
    <source>
        <strain evidence="2 3">WLHS5</strain>
    </source>
</reference>
<dbReference type="Gene3D" id="3.10.180.10">
    <property type="entry name" value="2,3-Dihydroxybiphenyl 1,2-Dioxygenase, domain 1"/>
    <property type="match status" value="1"/>
</dbReference>
<gene>
    <name evidence="2" type="ORF">ACFO5R_15955</name>
</gene>
<accession>A0ABD5PSZ8</accession>
<feature type="domain" description="VOC" evidence="1">
    <location>
        <begin position="4"/>
        <end position="138"/>
    </location>
</feature>
<proteinExistence type="predicted"/>
<dbReference type="Proteomes" id="UP001595898">
    <property type="component" value="Unassembled WGS sequence"/>
</dbReference>
<sequence length="276" mass="30106">MELTIDHVPFAVRDLAATGEEFDRLGLDPEYGGVHGNGVTHMSVLGFEDESYLELISERADGEHDFWPDHIRADAGPAAWCVRVPDIVAACKRVLERGYPVRGPLYGSREREDGTLVEWDRAEFGTDDDRLLFPFAIADRTPLSARVEPSPSVAGGPLTGIGQVVLGVTDLGEAVRTFRDCYRIPTPVRDEVPGIGTVASVPGQPVAFATPTDDGWLADRLDRFPDCPCSCLLATDDLATARAAYPLTDPIEWPDGRVAFFESEPLGRRLGVVERS</sequence>
<dbReference type="InterPro" id="IPR029068">
    <property type="entry name" value="Glyas_Bleomycin-R_OHBP_Dase"/>
</dbReference>
<dbReference type="EMBL" id="JBHSFA010000007">
    <property type="protein sequence ID" value="MFC4543425.1"/>
    <property type="molecule type" value="Genomic_DNA"/>
</dbReference>
<evidence type="ECO:0000313" key="2">
    <source>
        <dbReference type="EMBL" id="MFC4543425.1"/>
    </source>
</evidence>
<dbReference type="PANTHER" id="PTHR40265:SF1">
    <property type="entry name" value="GLYOXALASE-LIKE DOMAIN-CONTAINING PROTEIN"/>
    <property type="match status" value="1"/>
</dbReference>
<keyword evidence="3" id="KW-1185">Reference proteome</keyword>
<dbReference type="PANTHER" id="PTHR40265">
    <property type="entry name" value="BLL2707 PROTEIN"/>
    <property type="match status" value="1"/>
</dbReference>